<reference evidence="2" key="2">
    <citation type="submission" date="2025-08" db="UniProtKB">
        <authorList>
            <consortium name="RefSeq"/>
        </authorList>
    </citation>
    <scope>IDENTIFICATION</scope>
    <source>
        <tissue evidence="2">Whole plant</tissue>
    </source>
</reference>
<evidence type="ECO:0000313" key="1">
    <source>
        <dbReference type="Proteomes" id="UP000515211"/>
    </source>
</evidence>
<protein>
    <submittedName>
        <fullName evidence="2">Uncharacterized protein LOC107479151</fullName>
    </submittedName>
</protein>
<dbReference type="InterPro" id="IPR036691">
    <property type="entry name" value="Endo/exonu/phosph_ase_sf"/>
</dbReference>
<accession>A0A6P4CP72</accession>
<dbReference type="GeneID" id="107479151"/>
<evidence type="ECO:0000313" key="2">
    <source>
        <dbReference type="RefSeq" id="XP_015954787.1"/>
    </source>
</evidence>
<keyword evidence="1" id="KW-1185">Reference proteome</keyword>
<organism evidence="1 2">
    <name type="scientific">Arachis duranensis</name>
    <name type="common">Wild peanut</name>
    <dbReference type="NCBI Taxonomy" id="130453"/>
    <lineage>
        <taxon>Eukaryota</taxon>
        <taxon>Viridiplantae</taxon>
        <taxon>Streptophyta</taxon>
        <taxon>Embryophyta</taxon>
        <taxon>Tracheophyta</taxon>
        <taxon>Spermatophyta</taxon>
        <taxon>Magnoliopsida</taxon>
        <taxon>eudicotyledons</taxon>
        <taxon>Gunneridae</taxon>
        <taxon>Pentapetalae</taxon>
        <taxon>rosids</taxon>
        <taxon>fabids</taxon>
        <taxon>Fabales</taxon>
        <taxon>Fabaceae</taxon>
        <taxon>Papilionoideae</taxon>
        <taxon>50 kb inversion clade</taxon>
        <taxon>dalbergioids sensu lato</taxon>
        <taxon>Dalbergieae</taxon>
        <taxon>Pterocarpus clade</taxon>
        <taxon>Arachis</taxon>
    </lineage>
</organism>
<dbReference type="PANTHER" id="PTHR33710:SF64">
    <property type="entry name" value="ENDONUCLEASE_EXONUCLEASE_PHOSPHATASE DOMAIN-CONTAINING PROTEIN"/>
    <property type="match status" value="1"/>
</dbReference>
<dbReference type="RefSeq" id="XP_015954787.1">
    <property type="nucleotide sequence ID" value="XM_016099301.1"/>
</dbReference>
<reference evidence="1" key="1">
    <citation type="journal article" date="2016" name="Nat. Genet.">
        <title>The genome sequences of Arachis duranensis and Arachis ipaensis, the diploid ancestors of cultivated peanut.</title>
        <authorList>
            <person name="Bertioli D.J."/>
            <person name="Cannon S.B."/>
            <person name="Froenicke L."/>
            <person name="Huang G."/>
            <person name="Farmer A.D."/>
            <person name="Cannon E.K."/>
            <person name="Liu X."/>
            <person name="Gao D."/>
            <person name="Clevenger J."/>
            <person name="Dash S."/>
            <person name="Ren L."/>
            <person name="Moretzsohn M.C."/>
            <person name="Shirasawa K."/>
            <person name="Huang W."/>
            <person name="Vidigal B."/>
            <person name="Abernathy B."/>
            <person name="Chu Y."/>
            <person name="Niederhuth C.E."/>
            <person name="Umale P."/>
            <person name="Araujo A.C."/>
            <person name="Kozik A."/>
            <person name="Kim K.D."/>
            <person name="Burow M.D."/>
            <person name="Varshney R.K."/>
            <person name="Wang X."/>
            <person name="Zhang X."/>
            <person name="Barkley N."/>
            <person name="Guimaraes P.M."/>
            <person name="Isobe S."/>
            <person name="Guo B."/>
            <person name="Liao B."/>
            <person name="Stalker H.T."/>
            <person name="Schmitz R.J."/>
            <person name="Scheffler B.E."/>
            <person name="Leal-Bertioli S.C."/>
            <person name="Xun X."/>
            <person name="Jackson S.A."/>
            <person name="Michelmore R."/>
            <person name="Ozias-Akins P."/>
        </authorList>
    </citation>
    <scope>NUCLEOTIDE SEQUENCE [LARGE SCALE GENOMIC DNA]</scope>
    <source>
        <strain evidence="1">cv. V14167</strain>
    </source>
</reference>
<dbReference type="KEGG" id="adu:107479151"/>
<dbReference type="OrthoDB" id="1750912at2759"/>
<sequence length="209" mass="24059">MLGLVETKKEIITKYDVVHIWGSNRACWEFVSSSEASGGLLLIWDEMVFKLSNCYKGDRWLCIEGMVVKENFHCAVCLVYGPHVRAEKNSMWEELSYLAGLCQVPFCFWGDFNEILHVEERKGATSLSVSAEDFKSWINDMELVDLPLNDRKYTWFRGQSCSRIDRSLVSLGWLDVYPETRLRGGPRGLSDHCPMIMEDSRKSEGPRPF</sequence>
<dbReference type="PANTHER" id="PTHR33710">
    <property type="entry name" value="BNAC02G09200D PROTEIN"/>
    <property type="match status" value="1"/>
</dbReference>
<dbReference type="Proteomes" id="UP000515211">
    <property type="component" value="Chromosome 3"/>
</dbReference>
<name>A0A6P4CP72_ARADU</name>
<dbReference type="AlphaFoldDB" id="A0A6P4CP72"/>
<gene>
    <name evidence="2" type="primary">LOC107479151</name>
</gene>
<proteinExistence type="predicted"/>
<dbReference type="SUPFAM" id="SSF56219">
    <property type="entry name" value="DNase I-like"/>
    <property type="match status" value="1"/>
</dbReference>
<dbReference type="Gene3D" id="3.60.10.10">
    <property type="entry name" value="Endonuclease/exonuclease/phosphatase"/>
    <property type="match status" value="1"/>
</dbReference>